<dbReference type="AlphaFoldDB" id="A0A423W877"/>
<protein>
    <submittedName>
        <fullName evidence="2">Uncharacterized protein</fullName>
    </submittedName>
</protein>
<comment type="caution">
    <text evidence="2">The sequence shown here is derived from an EMBL/GenBank/DDBJ whole genome shotgun (WGS) entry which is preliminary data.</text>
</comment>
<feature type="compositionally biased region" description="Polar residues" evidence="1">
    <location>
        <begin position="1"/>
        <end position="13"/>
    </location>
</feature>
<organism evidence="2 3">
    <name type="scientific">Cytospora leucostoma</name>
    <dbReference type="NCBI Taxonomy" id="1230097"/>
    <lineage>
        <taxon>Eukaryota</taxon>
        <taxon>Fungi</taxon>
        <taxon>Dikarya</taxon>
        <taxon>Ascomycota</taxon>
        <taxon>Pezizomycotina</taxon>
        <taxon>Sordariomycetes</taxon>
        <taxon>Sordariomycetidae</taxon>
        <taxon>Diaporthales</taxon>
        <taxon>Cytosporaceae</taxon>
        <taxon>Cytospora</taxon>
    </lineage>
</organism>
<proteinExistence type="predicted"/>
<gene>
    <name evidence="2" type="ORF">VPNG_07706</name>
</gene>
<accession>A0A423W877</accession>
<keyword evidence="3" id="KW-1185">Reference proteome</keyword>
<dbReference type="EMBL" id="LKEB01000058">
    <property type="protein sequence ID" value="ROV99559.1"/>
    <property type="molecule type" value="Genomic_DNA"/>
</dbReference>
<reference evidence="2 3" key="1">
    <citation type="submission" date="2015-09" db="EMBL/GenBank/DDBJ databases">
        <title>Host preference determinants of Valsa canker pathogens revealed by comparative genomics.</title>
        <authorList>
            <person name="Yin Z."/>
            <person name="Huang L."/>
        </authorList>
    </citation>
    <scope>NUCLEOTIDE SEQUENCE [LARGE SCALE GENOMIC DNA]</scope>
    <source>
        <strain evidence="2 3">SXYLt</strain>
    </source>
</reference>
<evidence type="ECO:0000313" key="3">
    <source>
        <dbReference type="Proteomes" id="UP000285146"/>
    </source>
</evidence>
<evidence type="ECO:0000313" key="2">
    <source>
        <dbReference type="EMBL" id="ROV99559.1"/>
    </source>
</evidence>
<name>A0A423W877_9PEZI</name>
<sequence>MPPSSTPSATVTQDEAPRGTATPRVPVMLARYLASPPSVTERLSTSPDTGNLAAAVSIRKRDTRAMLKSWERTLEQAGRR</sequence>
<dbReference type="InParanoid" id="A0A423W877"/>
<feature type="region of interest" description="Disordered" evidence="1">
    <location>
        <begin position="1"/>
        <end position="23"/>
    </location>
</feature>
<dbReference type="Proteomes" id="UP000285146">
    <property type="component" value="Unassembled WGS sequence"/>
</dbReference>
<evidence type="ECO:0000256" key="1">
    <source>
        <dbReference type="SAM" id="MobiDB-lite"/>
    </source>
</evidence>